<feature type="binding site" description="in other chain" evidence="7">
    <location>
        <position position="264"/>
    </location>
    <ligand>
        <name>IMP</name>
        <dbReference type="ChEBI" id="CHEBI:58053"/>
        <note>ligand shared between dimeric partners</note>
    </ligand>
</feature>
<keyword evidence="2 7" id="KW-0479">Metal-binding</keyword>
<keyword evidence="7" id="KW-0963">Cytoplasm</keyword>
<dbReference type="GO" id="GO:0044208">
    <property type="term" value="P:'de novo' AMP biosynthetic process"/>
    <property type="evidence" value="ECO:0007669"/>
    <property type="project" value="UniProtKB-UniRule"/>
</dbReference>
<dbReference type="GO" id="GO:0005525">
    <property type="term" value="F:GTP binding"/>
    <property type="evidence" value="ECO:0007669"/>
    <property type="project" value="UniProtKB-UniRule"/>
</dbReference>
<comment type="catalytic activity">
    <reaction evidence="7">
        <text>IMP + L-aspartate + GTP = N(6)-(1,2-dicarboxyethyl)-AMP + GDP + phosphate + 2 H(+)</text>
        <dbReference type="Rhea" id="RHEA:15753"/>
        <dbReference type="ChEBI" id="CHEBI:15378"/>
        <dbReference type="ChEBI" id="CHEBI:29991"/>
        <dbReference type="ChEBI" id="CHEBI:37565"/>
        <dbReference type="ChEBI" id="CHEBI:43474"/>
        <dbReference type="ChEBI" id="CHEBI:57567"/>
        <dbReference type="ChEBI" id="CHEBI:58053"/>
        <dbReference type="ChEBI" id="CHEBI:58189"/>
        <dbReference type="EC" id="6.3.4.4"/>
    </reaction>
</comment>
<dbReference type="SMART" id="SM00788">
    <property type="entry name" value="Adenylsucc_synt"/>
    <property type="match status" value="1"/>
</dbReference>
<dbReference type="PANTHER" id="PTHR11846">
    <property type="entry name" value="ADENYLOSUCCINATE SYNTHETASE"/>
    <property type="match status" value="1"/>
</dbReference>
<dbReference type="GO" id="GO:0004019">
    <property type="term" value="F:adenylosuccinate synthase activity"/>
    <property type="evidence" value="ECO:0007669"/>
    <property type="project" value="UniProtKB-UniRule"/>
</dbReference>
<dbReference type="InterPro" id="IPR027417">
    <property type="entry name" value="P-loop_NTPase"/>
</dbReference>
<keyword evidence="4 7" id="KW-0658">Purine biosynthesis</keyword>
<comment type="pathway">
    <text evidence="7">Purine metabolism; AMP biosynthesis via de novo pathway; AMP from IMP: step 1/2.</text>
</comment>
<keyword evidence="1 7" id="KW-0436">Ligase</keyword>
<dbReference type="Gene3D" id="1.10.300.10">
    <property type="entry name" value="Adenylosuccinate Synthetase, subunit A, domain 2"/>
    <property type="match status" value="1"/>
</dbReference>
<evidence type="ECO:0000256" key="2">
    <source>
        <dbReference type="ARBA" id="ARBA00022723"/>
    </source>
</evidence>
<feature type="active site" description="Proton acceptor" evidence="7">
    <location>
        <position position="33"/>
    </location>
</feature>
<dbReference type="InterPro" id="IPR001114">
    <property type="entry name" value="Adenylosuccinate_synthetase"/>
</dbReference>
<reference evidence="8 9" key="1">
    <citation type="submission" date="2018-02" db="EMBL/GenBank/DDBJ databases">
        <title>Genomic Reconstructions from Amazon Rainforest and Pasture Soil Reveal Novel Insights into the Physiology of Candidate Phyla in Tropical Sites.</title>
        <authorList>
            <person name="Kroeger M.E."/>
            <person name="Delmont T."/>
            <person name="Eren A.M."/>
            <person name="Guo J."/>
            <person name="Meyer K.M."/>
            <person name="Khan K."/>
            <person name="Rodrigues J.L.M."/>
            <person name="Bohannan B.J.M."/>
            <person name="Tringe S."/>
            <person name="Borges C.D."/>
            <person name="Tiedje J."/>
            <person name="Tsai S.M."/>
            <person name="Nusslein K."/>
        </authorList>
    </citation>
    <scope>NUCLEOTIDE SEQUENCE [LARGE SCALE GENOMIC DNA]</scope>
    <source>
        <strain evidence="8">Amazon FNV 2010 28 9</strain>
    </source>
</reference>
<dbReference type="PANTHER" id="PTHR11846:SF0">
    <property type="entry name" value="ADENYLOSUCCINATE SYNTHETASE"/>
    <property type="match status" value="1"/>
</dbReference>
<dbReference type="UniPathway" id="UPA00075">
    <property type="reaction ID" value="UER00335"/>
</dbReference>
<name>A0A317JRH2_9BACT</name>
<dbReference type="InterPro" id="IPR042111">
    <property type="entry name" value="Adenylosuccinate_synth_dom3"/>
</dbReference>
<dbReference type="EMBL" id="PSRQ01000011">
    <property type="protein sequence ID" value="PWU24120.1"/>
    <property type="molecule type" value="Genomic_DNA"/>
</dbReference>
<feature type="binding site" description="in other chain" evidence="7">
    <location>
        <position position="279"/>
    </location>
    <ligand>
        <name>IMP</name>
        <dbReference type="ChEBI" id="CHEBI:58053"/>
        <note>ligand shared between dimeric partners</note>
    </ligand>
</feature>
<evidence type="ECO:0000256" key="3">
    <source>
        <dbReference type="ARBA" id="ARBA00022741"/>
    </source>
</evidence>
<keyword evidence="3 7" id="KW-0547">Nucleotide-binding</keyword>
<dbReference type="Pfam" id="PF00709">
    <property type="entry name" value="Adenylsucc_synt"/>
    <property type="match status" value="1"/>
</dbReference>
<dbReference type="InterPro" id="IPR042109">
    <property type="entry name" value="Adenylosuccinate_synth_dom1"/>
</dbReference>
<evidence type="ECO:0000256" key="6">
    <source>
        <dbReference type="ARBA" id="ARBA00023134"/>
    </source>
</evidence>
<dbReference type="GO" id="GO:0046040">
    <property type="term" value="P:IMP metabolic process"/>
    <property type="evidence" value="ECO:0007669"/>
    <property type="project" value="TreeGrafter"/>
</dbReference>
<comment type="caution">
    <text evidence="7">Lacks conserved residue(s) required for the propagation of feature annotation.</text>
</comment>
<comment type="cofactor">
    <cofactor evidence="7">
        <name>Mg(2+)</name>
        <dbReference type="ChEBI" id="CHEBI:18420"/>
    </cofactor>
    <text evidence="7">Binds 1 Mg(2+) ion per subunit.</text>
</comment>
<evidence type="ECO:0000256" key="7">
    <source>
        <dbReference type="HAMAP-Rule" id="MF_00011"/>
    </source>
</evidence>
<feature type="active site" description="Proton donor" evidence="7">
    <location>
        <position position="63"/>
    </location>
</feature>
<feature type="binding site" evidence="7">
    <location>
        <position position="33"/>
    </location>
    <ligand>
        <name>Mg(2+)</name>
        <dbReference type="ChEBI" id="CHEBI:18420"/>
    </ligand>
</feature>
<evidence type="ECO:0000256" key="5">
    <source>
        <dbReference type="ARBA" id="ARBA00022842"/>
    </source>
</evidence>
<organism evidence="8 9">
    <name type="scientific">Candidatus Cerribacteria bacterium 'Amazon FNV 2010 28 9'</name>
    <dbReference type="NCBI Taxonomy" id="2081795"/>
    <lineage>
        <taxon>Bacteria</taxon>
        <taxon>Candidatus Cerribacteria</taxon>
    </lineage>
</organism>
<comment type="caution">
    <text evidence="8">The sequence shown here is derived from an EMBL/GenBank/DDBJ whole genome shotgun (WGS) entry which is preliminary data.</text>
</comment>
<comment type="function">
    <text evidence="7">Plays an important role in the de novo pathway of purine nucleotide biosynthesis. Catalyzes the first committed step in the biosynthesis of AMP from IMP.</text>
</comment>
<feature type="binding site" description="in other chain" evidence="7">
    <location>
        <position position="342"/>
    </location>
    <ligand>
        <name>IMP</name>
        <dbReference type="ChEBI" id="CHEBI:58053"/>
        <note>ligand shared between dimeric partners</note>
    </ligand>
</feature>
<dbReference type="GO" id="GO:0000287">
    <property type="term" value="F:magnesium ion binding"/>
    <property type="evidence" value="ECO:0007669"/>
    <property type="project" value="UniProtKB-UniRule"/>
</dbReference>
<keyword evidence="6 7" id="KW-0342">GTP-binding</keyword>
<comment type="subcellular location">
    <subcellularLocation>
        <location evidence="7">Cytoplasm</location>
    </subcellularLocation>
</comment>
<gene>
    <name evidence="7" type="primary">purA</name>
    <name evidence="8" type="ORF">C5B42_00590</name>
</gene>
<dbReference type="GO" id="GO:0005737">
    <property type="term" value="C:cytoplasm"/>
    <property type="evidence" value="ECO:0007669"/>
    <property type="project" value="UniProtKB-SubCell"/>
</dbReference>
<keyword evidence="5 7" id="KW-0460">Magnesium</keyword>
<protein>
    <recommendedName>
        <fullName evidence="7">Adenylosuccinate synthetase</fullName>
        <shortName evidence="7">AMPSase</shortName>
        <shortName evidence="7">AdSS</shortName>
        <ecNumber evidence="7">6.3.4.4</ecNumber>
    </recommendedName>
    <alternativeName>
        <fullName evidence="7">IMP--aspartate ligase</fullName>
    </alternativeName>
</protein>
<evidence type="ECO:0000313" key="9">
    <source>
        <dbReference type="Proteomes" id="UP000246104"/>
    </source>
</evidence>
<dbReference type="SUPFAM" id="SSF52540">
    <property type="entry name" value="P-loop containing nucleoside triphosphate hydrolases"/>
    <property type="match status" value="1"/>
</dbReference>
<dbReference type="Proteomes" id="UP000246104">
    <property type="component" value="Unassembled WGS sequence"/>
</dbReference>
<dbReference type="Gene3D" id="3.90.170.10">
    <property type="entry name" value="Adenylosuccinate Synthetase, subunit A, domain 3"/>
    <property type="match status" value="1"/>
</dbReference>
<sequence>MCSFGPADGGAFLLQRRKRMKQALIVTDLSFGDAGKGSITDYLTRRTRAAWNIRYNGGAQAAHRVVAPDGRDHVFAQFGSGTFSPGTKTFLSRFMLIEPYAAFNEEEHLRSLGVRDAFARLYVDPQALVITPFHRFANHLREAARGSNIHGSCGIGISETMMDYLSYSERVLFAGDLADQSVTKMKLRFIREEKKRELSGLIAAFWGDPRFTQTIGYFYDEDLLDRLALTFANYSQSCTVVRDGRLFLAQQLAGDETVVFEGAQGVLLDEWYGFHPYTTWSTCTPANARTLLQEIEYDGVTTTLGLVRTYGTRHGPGPFVTEDDELTRLLPDACNVENDWQKGFRVGYFDAVATKYALAVAGGVDALVVSHMDRLEEMLHWQMAVGYKNIFPLSYLERFFTVEDRVVRGIKHVNAPDLAYQEEITTALGFCTPVYQEIESRQPDDYLDLMQTVLRVPVALTSHGPTARDKREHYHLW</sequence>
<dbReference type="AlphaFoldDB" id="A0A317JRH2"/>
<evidence type="ECO:0000256" key="4">
    <source>
        <dbReference type="ARBA" id="ARBA00022755"/>
    </source>
</evidence>
<proteinExistence type="inferred from homology"/>
<feature type="binding site" evidence="7">
    <location>
        <begin position="462"/>
        <end position="464"/>
    </location>
    <ligand>
        <name>GTP</name>
        <dbReference type="ChEBI" id="CHEBI:37565"/>
    </ligand>
</feature>
<evidence type="ECO:0000313" key="8">
    <source>
        <dbReference type="EMBL" id="PWU24120.1"/>
    </source>
</evidence>
<comment type="subunit">
    <text evidence="7">Homodimer.</text>
</comment>
<dbReference type="HAMAP" id="MF_00011">
    <property type="entry name" value="Adenylosucc_synth"/>
    <property type="match status" value="1"/>
</dbReference>
<accession>A0A317JRH2</accession>
<dbReference type="InterPro" id="IPR042110">
    <property type="entry name" value="Adenylosuccinate_synth_dom2"/>
</dbReference>
<dbReference type="Gene3D" id="3.40.440.10">
    <property type="entry name" value="Adenylosuccinate Synthetase, subunit A, domain 1"/>
    <property type="match status" value="1"/>
</dbReference>
<evidence type="ECO:0000256" key="1">
    <source>
        <dbReference type="ARBA" id="ARBA00022598"/>
    </source>
</evidence>
<dbReference type="EC" id="6.3.4.4" evidence="7"/>
<comment type="similarity">
    <text evidence="7">Belongs to the adenylosuccinate synthetase family.</text>
</comment>
<feature type="binding site" evidence="7">
    <location>
        <begin position="371"/>
        <end position="373"/>
    </location>
    <ligand>
        <name>GTP</name>
        <dbReference type="ChEBI" id="CHEBI:37565"/>
    </ligand>
</feature>